<keyword evidence="5" id="KW-1185">Reference proteome</keyword>
<evidence type="ECO:0000256" key="3">
    <source>
        <dbReference type="ARBA" id="ARBA00022833"/>
    </source>
</evidence>
<evidence type="ECO:0000256" key="1">
    <source>
        <dbReference type="ARBA" id="ARBA00022723"/>
    </source>
</evidence>
<comment type="caution">
    <text evidence="4">The sequence shown here is derived from an EMBL/GenBank/DDBJ whole genome shotgun (WGS) entry which is preliminary data.</text>
</comment>
<evidence type="ECO:0008006" key="6">
    <source>
        <dbReference type="Google" id="ProtNLM"/>
    </source>
</evidence>
<keyword evidence="2" id="KW-0863">Zinc-finger</keyword>
<evidence type="ECO:0000313" key="5">
    <source>
        <dbReference type="Proteomes" id="UP000289738"/>
    </source>
</evidence>
<accession>A0A445C2B3</accession>
<evidence type="ECO:0000256" key="2">
    <source>
        <dbReference type="ARBA" id="ARBA00022771"/>
    </source>
</evidence>
<dbReference type="EMBL" id="SDMP01000008">
    <property type="protein sequence ID" value="RYR45064.1"/>
    <property type="molecule type" value="Genomic_DNA"/>
</dbReference>
<dbReference type="PROSITE" id="PS00518">
    <property type="entry name" value="ZF_RING_1"/>
    <property type="match status" value="1"/>
</dbReference>
<dbReference type="Proteomes" id="UP000289738">
    <property type="component" value="Chromosome A08"/>
</dbReference>
<dbReference type="InterPro" id="IPR017907">
    <property type="entry name" value="Znf_RING_CS"/>
</dbReference>
<sequence>MLNKKYSIIGRRTLGPNSHPPQPVAAAAITLSLFSPSSLSLCSPDAGVAVTRLSSRRKRCFSLPSSPLEDLLGAVGVAVSVVVVKPVSFEPSLSPPSVRSEFPSSLAVTSLPPSLSSTKARTVAVQTINRRRLRRLIHLPGSFPGSPSPSILHFQTNNGALASDSSTYYEESGGETESLMLLASTIHTVGYCNVFQMSETELCCICFEQVCTIEVQHCGHQMCAQCILAWKE</sequence>
<evidence type="ECO:0000313" key="4">
    <source>
        <dbReference type="EMBL" id="RYR45064.1"/>
    </source>
</evidence>
<gene>
    <name evidence="4" type="ORF">Ahy_A08g041311</name>
</gene>
<name>A0A445C2B3_ARAHY</name>
<dbReference type="AlphaFoldDB" id="A0A445C2B3"/>
<dbReference type="STRING" id="3818.A0A445C2B3"/>
<dbReference type="SUPFAM" id="SSF57850">
    <property type="entry name" value="RING/U-box"/>
    <property type="match status" value="1"/>
</dbReference>
<proteinExistence type="predicted"/>
<keyword evidence="1" id="KW-0479">Metal-binding</keyword>
<protein>
    <recommendedName>
        <fullName evidence="6">RING-type domain-containing protein</fullName>
    </recommendedName>
</protein>
<organism evidence="4 5">
    <name type="scientific">Arachis hypogaea</name>
    <name type="common">Peanut</name>
    <dbReference type="NCBI Taxonomy" id="3818"/>
    <lineage>
        <taxon>Eukaryota</taxon>
        <taxon>Viridiplantae</taxon>
        <taxon>Streptophyta</taxon>
        <taxon>Embryophyta</taxon>
        <taxon>Tracheophyta</taxon>
        <taxon>Spermatophyta</taxon>
        <taxon>Magnoliopsida</taxon>
        <taxon>eudicotyledons</taxon>
        <taxon>Gunneridae</taxon>
        <taxon>Pentapetalae</taxon>
        <taxon>rosids</taxon>
        <taxon>fabids</taxon>
        <taxon>Fabales</taxon>
        <taxon>Fabaceae</taxon>
        <taxon>Papilionoideae</taxon>
        <taxon>50 kb inversion clade</taxon>
        <taxon>dalbergioids sensu lato</taxon>
        <taxon>Dalbergieae</taxon>
        <taxon>Pterocarpus clade</taxon>
        <taxon>Arachis</taxon>
    </lineage>
</organism>
<dbReference type="GO" id="GO:0008270">
    <property type="term" value="F:zinc ion binding"/>
    <property type="evidence" value="ECO:0007669"/>
    <property type="project" value="UniProtKB-KW"/>
</dbReference>
<keyword evidence="3" id="KW-0862">Zinc</keyword>
<reference evidence="4 5" key="1">
    <citation type="submission" date="2019-01" db="EMBL/GenBank/DDBJ databases">
        <title>Sequencing of cultivated peanut Arachis hypogaea provides insights into genome evolution and oil improvement.</title>
        <authorList>
            <person name="Chen X."/>
        </authorList>
    </citation>
    <scope>NUCLEOTIDE SEQUENCE [LARGE SCALE GENOMIC DNA]</scope>
    <source>
        <strain evidence="5">cv. Fuhuasheng</strain>
        <tissue evidence="4">Leaves</tissue>
    </source>
</reference>